<accession>A0A6J4SV77</accession>
<evidence type="ECO:0000313" key="2">
    <source>
        <dbReference type="EMBL" id="CAA9506346.1"/>
    </source>
</evidence>
<proteinExistence type="predicted"/>
<feature type="domain" description="Transcription regulator PadR N-terminal" evidence="1">
    <location>
        <begin position="67"/>
        <end position="135"/>
    </location>
</feature>
<dbReference type="PANTHER" id="PTHR43252:SF7">
    <property type="entry name" value="TRANSCRIPTIONAL REGULATOR YQJI"/>
    <property type="match status" value="1"/>
</dbReference>
<dbReference type="Pfam" id="PF03551">
    <property type="entry name" value="PadR"/>
    <property type="match status" value="1"/>
</dbReference>
<dbReference type="InterPro" id="IPR005149">
    <property type="entry name" value="Tscrpt_reg_PadR_N"/>
</dbReference>
<dbReference type="PANTHER" id="PTHR43252">
    <property type="entry name" value="TRANSCRIPTIONAL REGULATOR YQJI"/>
    <property type="match status" value="1"/>
</dbReference>
<dbReference type="SUPFAM" id="SSF46785">
    <property type="entry name" value="Winged helix' DNA-binding domain"/>
    <property type="match status" value="1"/>
</dbReference>
<gene>
    <name evidence="2" type="ORF">AVDCRST_MAG69-2201</name>
</gene>
<dbReference type="EMBL" id="CADCVP010000238">
    <property type="protein sequence ID" value="CAA9506346.1"/>
    <property type="molecule type" value="Genomic_DNA"/>
</dbReference>
<evidence type="ECO:0000259" key="1">
    <source>
        <dbReference type="Pfam" id="PF03551"/>
    </source>
</evidence>
<reference evidence="2" key="1">
    <citation type="submission" date="2020-02" db="EMBL/GenBank/DDBJ databases">
        <authorList>
            <person name="Meier V. D."/>
        </authorList>
    </citation>
    <scope>NUCLEOTIDE SEQUENCE</scope>
    <source>
        <strain evidence="2">AVDCRST_MAG69</strain>
    </source>
</reference>
<protein>
    <submittedName>
        <fullName evidence="2">Transcriptional regulator, PadR family</fullName>
    </submittedName>
</protein>
<name>A0A6J4SV77_9ACTN</name>
<organism evidence="2">
    <name type="scientific">uncultured Solirubrobacteraceae bacterium</name>
    <dbReference type="NCBI Taxonomy" id="1162706"/>
    <lineage>
        <taxon>Bacteria</taxon>
        <taxon>Bacillati</taxon>
        <taxon>Actinomycetota</taxon>
        <taxon>Thermoleophilia</taxon>
        <taxon>Solirubrobacterales</taxon>
        <taxon>Solirubrobacteraceae</taxon>
        <taxon>environmental samples</taxon>
    </lineage>
</organism>
<dbReference type="Gene3D" id="1.10.10.10">
    <property type="entry name" value="Winged helix-like DNA-binding domain superfamily/Winged helix DNA-binding domain"/>
    <property type="match status" value="1"/>
</dbReference>
<sequence length="210" mass="22476">MRHARHCGHGRLTAEAPFILAMAGAHRGESSGPWGWGGFGPGSGFGPHRGGPHRRGRRSRGDVRAAILLLLDEEPRNGYGLMQEVEQRSSGAWRPSSGSIYPALAQLEDEGLIVPAEAEQGKAFQLTDAGREYVAEHRGRIGVPWEAATEGMPDGLHELRNAAGQLGVASLQVAQTGDPQLIAGARQILEDARKAVYRLLAGDHEGDARQ</sequence>
<dbReference type="AlphaFoldDB" id="A0A6J4SV77"/>
<dbReference type="InterPro" id="IPR036390">
    <property type="entry name" value="WH_DNA-bd_sf"/>
</dbReference>
<dbReference type="InterPro" id="IPR036388">
    <property type="entry name" value="WH-like_DNA-bd_sf"/>
</dbReference>